<keyword evidence="3" id="KW-1185">Reference proteome</keyword>
<name>A0A6G1JN56_9PLEO</name>
<gene>
    <name evidence="2" type="ORF">K458DRAFT_286104</name>
</gene>
<dbReference type="OrthoDB" id="5301876at2759"/>
<feature type="region of interest" description="Disordered" evidence="1">
    <location>
        <begin position="47"/>
        <end position="75"/>
    </location>
</feature>
<accession>A0A6G1JN56</accession>
<organism evidence="2 3">
    <name type="scientific">Lentithecium fluviatile CBS 122367</name>
    <dbReference type="NCBI Taxonomy" id="1168545"/>
    <lineage>
        <taxon>Eukaryota</taxon>
        <taxon>Fungi</taxon>
        <taxon>Dikarya</taxon>
        <taxon>Ascomycota</taxon>
        <taxon>Pezizomycotina</taxon>
        <taxon>Dothideomycetes</taxon>
        <taxon>Pleosporomycetidae</taxon>
        <taxon>Pleosporales</taxon>
        <taxon>Massarineae</taxon>
        <taxon>Lentitheciaceae</taxon>
        <taxon>Lentithecium</taxon>
    </lineage>
</organism>
<dbReference type="Proteomes" id="UP000799291">
    <property type="component" value="Unassembled WGS sequence"/>
</dbReference>
<evidence type="ECO:0000256" key="1">
    <source>
        <dbReference type="SAM" id="MobiDB-lite"/>
    </source>
</evidence>
<protein>
    <submittedName>
        <fullName evidence="2">Uncharacterized protein</fullName>
    </submittedName>
</protein>
<sequence length="165" mass="17968">MWSRPPFALFVVVGVSTDVINKILEEAFRGTQFSLNPFWLPSSDDYSDAPKKGPVGGEAVEGAKPPVPSSYKSPFTGNSAEDVAGWVRYKPKDVELDIHFFAVLDRSAERGKVVICSQGGDELRDMDVLEFLRLDAEVAAAEVCTAQPGTWEGVIASRGGVRVEY</sequence>
<reference evidence="2" key="1">
    <citation type="journal article" date="2020" name="Stud. Mycol.">
        <title>101 Dothideomycetes genomes: a test case for predicting lifestyles and emergence of pathogens.</title>
        <authorList>
            <person name="Haridas S."/>
            <person name="Albert R."/>
            <person name="Binder M."/>
            <person name="Bloem J."/>
            <person name="Labutti K."/>
            <person name="Salamov A."/>
            <person name="Andreopoulos B."/>
            <person name="Baker S."/>
            <person name="Barry K."/>
            <person name="Bills G."/>
            <person name="Bluhm B."/>
            <person name="Cannon C."/>
            <person name="Castanera R."/>
            <person name="Culley D."/>
            <person name="Daum C."/>
            <person name="Ezra D."/>
            <person name="Gonzalez J."/>
            <person name="Henrissat B."/>
            <person name="Kuo A."/>
            <person name="Liang C."/>
            <person name="Lipzen A."/>
            <person name="Lutzoni F."/>
            <person name="Magnuson J."/>
            <person name="Mondo S."/>
            <person name="Nolan M."/>
            <person name="Ohm R."/>
            <person name="Pangilinan J."/>
            <person name="Park H.-J."/>
            <person name="Ramirez L."/>
            <person name="Alfaro M."/>
            <person name="Sun H."/>
            <person name="Tritt A."/>
            <person name="Yoshinaga Y."/>
            <person name="Zwiers L.-H."/>
            <person name="Turgeon B."/>
            <person name="Goodwin S."/>
            <person name="Spatafora J."/>
            <person name="Crous P."/>
            <person name="Grigoriev I."/>
        </authorList>
    </citation>
    <scope>NUCLEOTIDE SEQUENCE</scope>
    <source>
        <strain evidence="2">CBS 122367</strain>
    </source>
</reference>
<dbReference type="EMBL" id="MU005569">
    <property type="protein sequence ID" value="KAF2691858.1"/>
    <property type="molecule type" value="Genomic_DNA"/>
</dbReference>
<evidence type="ECO:0000313" key="2">
    <source>
        <dbReference type="EMBL" id="KAF2691858.1"/>
    </source>
</evidence>
<proteinExistence type="predicted"/>
<evidence type="ECO:0000313" key="3">
    <source>
        <dbReference type="Proteomes" id="UP000799291"/>
    </source>
</evidence>
<dbReference type="AlphaFoldDB" id="A0A6G1JN56"/>